<organism evidence="1 2">
    <name type="scientific">Flagellimonas aequoris</name>
    <dbReference type="NCBI Taxonomy" id="2306997"/>
    <lineage>
        <taxon>Bacteria</taxon>
        <taxon>Pseudomonadati</taxon>
        <taxon>Bacteroidota</taxon>
        <taxon>Flavobacteriia</taxon>
        <taxon>Flavobacteriales</taxon>
        <taxon>Flavobacteriaceae</taxon>
        <taxon>Flagellimonas</taxon>
    </lineage>
</organism>
<proteinExistence type="predicted"/>
<accession>A0A418NAA6</accession>
<dbReference type="Proteomes" id="UP000284189">
    <property type="component" value="Unassembled WGS sequence"/>
</dbReference>
<gene>
    <name evidence="1" type="ORF">D2U88_06785</name>
</gene>
<protein>
    <submittedName>
        <fullName evidence="1">Uncharacterized protein</fullName>
    </submittedName>
</protein>
<dbReference type="AlphaFoldDB" id="A0A418NAA6"/>
<evidence type="ECO:0000313" key="2">
    <source>
        <dbReference type="Proteomes" id="UP000284189"/>
    </source>
</evidence>
<name>A0A418NAA6_9FLAO</name>
<evidence type="ECO:0000313" key="1">
    <source>
        <dbReference type="EMBL" id="RIV72153.1"/>
    </source>
</evidence>
<sequence length="138" mass="14524">MQWPGTKTTEPAGVPVLHQVTVALQERIVPMELRLQPEVVEPTTGVVRQPEAIHRQAIVPAGVQGVTNPLEGPLQGPATIVDLQAVPEVQEPSGVVEAVQGARVVIGAPVEVAQEALAGLVDLQGHPDLAEEVDHNSQ</sequence>
<dbReference type="EMBL" id="QXFJ01000015">
    <property type="protein sequence ID" value="RIV72153.1"/>
    <property type="molecule type" value="Genomic_DNA"/>
</dbReference>
<reference evidence="1 2" key="1">
    <citation type="submission" date="2018-08" db="EMBL/GenBank/DDBJ databases">
        <title>Proposal of Muricauda 72 sp.nov. and Muricauda NH166 sp.nov., isolated from seawater.</title>
        <authorList>
            <person name="Cheng H."/>
            <person name="Wu Y.-H."/>
            <person name="Guo L.-L."/>
            <person name="Xu X.-W."/>
        </authorList>
    </citation>
    <scope>NUCLEOTIDE SEQUENCE [LARGE SCALE GENOMIC DNA]</scope>
    <source>
        <strain evidence="1 2">NH166</strain>
    </source>
</reference>
<comment type="caution">
    <text evidence="1">The sequence shown here is derived from an EMBL/GenBank/DDBJ whole genome shotgun (WGS) entry which is preliminary data.</text>
</comment>